<protein>
    <submittedName>
        <fullName evidence="1">Uncharacterized protein</fullName>
    </submittedName>
</protein>
<dbReference type="Proteomes" id="UP000507470">
    <property type="component" value="Unassembled WGS sequence"/>
</dbReference>
<evidence type="ECO:0000313" key="1">
    <source>
        <dbReference type="EMBL" id="CAC5409065.1"/>
    </source>
</evidence>
<reference evidence="1 2" key="1">
    <citation type="submission" date="2020-06" db="EMBL/GenBank/DDBJ databases">
        <authorList>
            <person name="Li R."/>
            <person name="Bekaert M."/>
        </authorList>
    </citation>
    <scope>NUCLEOTIDE SEQUENCE [LARGE SCALE GENOMIC DNA]</scope>
    <source>
        <strain evidence="2">wild</strain>
    </source>
</reference>
<gene>
    <name evidence="1" type="ORF">MCOR_42396</name>
</gene>
<keyword evidence="2" id="KW-1185">Reference proteome</keyword>
<accession>A0A6J8DM99</accession>
<sequence>MVMFENLDILESFSRVDKKTIETYVEEAELNRLSIIRLITTIEATIKYDHSKEIVRLCSALFTDTHILRRSRSFQSNTGQTCTSVMAIGDSHVCVTNMFIRQNYGNSGNINIFNMAGESKQVISHIIGSKFDIIGVNVRTCFLWNSYKIECIQMQTEEKFARTIDSWENDIQGLSPVGRACIMDNGNMLLLLKDKFYEVEETGKTVRTFTCNGISQIADFQPNAFYIPRQK</sequence>
<name>A0A6J8DM99_MYTCO</name>
<organism evidence="1 2">
    <name type="scientific">Mytilus coruscus</name>
    <name type="common">Sea mussel</name>
    <dbReference type="NCBI Taxonomy" id="42192"/>
    <lineage>
        <taxon>Eukaryota</taxon>
        <taxon>Metazoa</taxon>
        <taxon>Spiralia</taxon>
        <taxon>Lophotrochozoa</taxon>
        <taxon>Mollusca</taxon>
        <taxon>Bivalvia</taxon>
        <taxon>Autobranchia</taxon>
        <taxon>Pteriomorphia</taxon>
        <taxon>Mytilida</taxon>
        <taxon>Mytiloidea</taxon>
        <taxon>Mytilidae</taxon>
        <taxon>Mytilinae</taxon>
        <taxon>Mytilus</taxon>
    </lineage>
</organism>
<dbReference type="EMBL" id="CACVKT020007629">
    <property type="protein sequence ID" value="CAC5409065.1"/>
    <property type="molecule type" value="Genomic_DNA"/>
</dbReference>
<evidence type="ECO:0000313" key="2">
    <source>
        <dbReference type="Proteomes" id="UP000507470"/>
    </source>
</evidence>
<dbReference type="AlphaFoldDB" id="A0A6J8DM99"/>
<proteinExistence type="predicted"/>